<evidence type="ECO:0000256" key="2">
    <source>
        <dbReference type="SAM" id="MobiDB-lite"/>
    </source>
</evidence>
<sequence>MAKTNGPDNASQSRDNRAGADAARDDSLDGRRRDLGARLAQRRAEAGIGGGDARSREATGYGQAMRLSSEFIAGIVVGTGLGWIIDRVAGTSPWGLIIFLLLGFGAGVLNVLRSAGMIADAGLRASRDEQGKQDRD</sequence>
<dbReference type="EMBL" id="JAGIYY010000002">
    <property type="protein sequence ID" value="MBP0438742.1"/>
    <property type="molecule type" value="Genomic_DNA"/>
</dbReference>
<name>A0A8J7UKW0_9HYPH</name>
<dbReference type="GO" id="GO:1902600">
    <property type="term" value="P:proton transmembrane transport"/>
    <property type="evidence" value="ECO:0007669"/>
    <property type="project" value="UniProtKB-KW"/>
</dbReference>
<dbReference type="GO" id="GO:0045259">
    <property type="term" value="C:proton-transporting ATP synthase complex"/>
    <property type="evidence" value="ECO:0007669"/>
    <property type="project" value="UniProtKB-UniRule"/>
</dbReference>
<feature type="compositionally biased region" description="Polar residues" evidence="2">
    <location>
        <begin position="1"/>
        <end position="13"/>
    </location>
</feature>
<organism evidence="4 5">
    <name type="scientific">Tianweitania sediminis</name>
    <dbReference type="NCBI Taxonomy" id="1502156"/>
    <lineage>
        <taxon>Bacteria</taxon>
        <taxon>Pseudomonadati</taxon>
        <taxon>Pseudomonadota</taxon>
        <taxon>Alphaproteobacteria</taxon>
        <taxon>Hyphomicrobiales</taxon>
        <taxon>Phyllobacteriaceae</taxon>
        <taxon>Tianweitania</taxon>
    </lineage>
</organism>
<comment type="function">
    <text evidence="1">A possible function for this protein is to guide the assembly of the membrane sector of the ATPase enzyme complex.</text>
</comment>
<comment type="similarity">
    <text evidence="1">Belongs to the bacterial AtpI family.</text>
</comment>
<dbReference type="InterPro" id="IPR016989">
    <property type="entry name" value="Atp1_alphaprobac"/>
</dbReference>
<feature type="region of interest" description="Disordered" evidence="2">
    <location>
        <begin position="1"/>
        <end position="34"/>
    </location>
</feature>
<gene>
    <name evidence="4" type="ORF">J5Y06_08790</name>
</gene>
<keyword evidence="1" id="KW-0406">Ion transport</keyword>
<reference evidence="4" key="1">
    <citation type="submission" date="2021-03" db="EMBL/GenBank/DDBJ databases">
        <title>Genome sequencing and assembly of Tianweitania sediminis.</title>
        <authorList>
            <person name="Chhetri G."/>
        </authorList>
    </citation>
    <scope>NUCLEOTIDE SEQUENCE</scope>
    <source>
        <strain evidence="4">Z8</strain>
    </source>
</reference>
<keyword evidence="1 3" id="KW-0472">Membrane</keyword>
<comment type="caution">
    <text evidence="4">The sequence shown here is derived from an EMBL/GenBank/DDBJ whole genome shotgun (WGS) entry which is preliminary data.</text>
</comment>
<feature type="transmembrane region" description="Helical" evidence="3">
    <location>
        <begin position="91"/>
        <end position="112"/>
    </location>
</feature>
<dbReference type="Proteomes" id="UP000666240">
    <property type="component" value="Unassembled WGS sequence"/>
</dbReference>
<accession>A0A8J7UKW0</accession>
<feature type="compositionally biased region" description="Basic and acidic residues" evidence="2">
    <location>
        <begin position="14"/>
        <end position="34"/>
    </location>
</feature>
<dbReference type="AlphaFoldDB" id="A0A8J7UKW0"/>
<proteinExistence type="inferred from homology"/>
<dbReference type="InterPro" id="IPR032820">
    <property type="entry name" value="ATPase_put"/>
</dbReference>
<evidence type="ECO:0000313" key="4">
    <source>
        <dbReference type="EMBL" id="MBP0438742.1"/>
    </source>
</evidence>
<feature type="transmembrane region" description="Helical" evidence="3">
    <location>
        <begin position="64"/>
        <end position="85"/>
    </location>
</feature>
<evidence type="ECO:0000256" key="1">
    <source>
        <dbReference type="PIRNR" id="PIRNR032126"/>
    </source>
</evidence>
<keyword evidence="3" id="KW-1133">Transmembrane helix</keyword>
<evidence type="ECO:0000256" key="3">
    <source>
        <dbReference type="SAM" id="Phobius"/>
    </source>
</evidence>
<keyword evidence="1" id="KW-0375">Hydrogen ion transport</keyword>
<keyword evidence="3" id="KW-0812">Transmembrane</keyword>
<keyword evidence="5" id="KW-1185">Reference proteome</keyword>
<dbReference type="PIRSF" id="PIRSF032126">
    <property type="entry name" value="F0F1_ATP_synthase_subunit_I"/>
    <property type="match status" value="1"/>
</dbReference>
<dbReference type="Pfam" id="PF09527">
    <property type="entry name" value="ATPase_gene1"/>
    <property type="match status" value="1"/>
</dbReference>
<evidence type="ECO:0000313" key="5">
    <source>
        <dbReference type="Proteomes" id="UP000666240"/>
    </source>
</evidence>
<keyword evidence="1" id="KW-0813">Transport</keyword>
<protein>
    <recommendedName>
        <fullName evidence="1">ATP synthase protein I</fullName>
    </recommendedName>
</protein>
<dbReference type="RefSeq" id="WP_209334761.1">
    <property type="nucleotide sequence ID" value="NZ_JAGIYY010000002.1"/>
</dbReference>